<dbReference type="GO" id="GO:0005524">
    <property type="term" value="F:ATP binding"/>
    <property type="evidence" value="ECO:0007669"/>
    <property type="project" value="UniProtKB-UniRule"/>
</dbReference>
<dbReference type="FunFam" id="3.30.930.10:FF:000005">
    <property type="entry name" value="Histidine--tRNA ligase"/>
    <property type="match status" value="1"/>
</dbReference>
<dbReference type="InterPro" id="IPR041715">
    <property type="entry name" value="HisRS-like_core"/>
</dbReference>
<dbReference type="InterPro" id="IPR004154">
    <property type="entry name" value="Anticodon-bd"/>
</dbReference>
<evidence type="ECO:0000256" key="3">
    <source>
        <dbReference type="ARBA" id="ARBA00011738"/>
    </source>
</evidence>
<feature type="binding site" evidence="12">
    <location>
        <position position="257"/>
    </location>
    <ligand>
        <name>L-histidine</name>
        <dbReference type="ChEBI" id="CHEBI:57595"/>
    </ligand>
</feature>
<organism evidence="14 15">
    <name type="scientific">Mycolicibacterium vaccae ATCC 25954</name>
    <dbReference type="NCBI Taxonomy" id="1194972"/>
    <lineage>
        <taxon>Bacteria</taxon>
        <taxon>Bacillati</taxon>
        <taxon>Actinomycetota</taxon>
        <taxon>Actinomycetes</taxon>
        <taxon>Mycobacteriales</taxon>
        <taxon>Mycobacteriaceae</taxon>
        <taxon>Mycolicibacterium</taxon>
    </lineage>
</organism>
<dbReference type="Gene3D" id="3.40.50.800">
    <property type="entry name" value="Anticodon-binding domain"/>
    <property type="match status" value="1"/>
</dbReference>
<dbReference type="InterPro" id="IPR015807">
    <property type="entry name" value="His-tRNA-ligase"/>
</dbReference>
<gene>
    <name evidence="11 14" type="primary">hisS</name>
    <name evidence="14" type="ORF">MVAC_17900</name>
</gene>
<reference evidence="14 15" key="1">
    <citation type="journal article" date="2012" name="J. Bacteriol.">
        <title>Complete Genome Sequence of Mycobacterium vaccae Type Strain ATCC 25954.</title>
        <authorList>
            <person name="Ho Y.S."/>
            <person name="Adroub S.A."/>
            <person name="Abadi M."/>
            <person name="Al Alwan B."/>
            <person name="Alkhateeb R."/>
            <person name="Gao G."/>
            <person name="Ragab A."/>
            <person name="Ali S."/>
            <person name="van Soolingen D."/>
            <person name="Bitter W."/>
            <person name="Pain A."/>
            <person name="Abdallah A.M."/>
        </authorList>
    </citation>
    <scope>NUCLEOTIDE SEQUENCE [LARGE SCALE GENOMIC DNA]</scope>
    <source>
        <strain evidence="14 15">ATCC 25954</strain>
    </source>
</reference>
<dbReference type="InterPro" id="IPR033656">
    <property type="entry name" value="HisRS_anticodon"/>
</dbReference>
<evidence type="ECO:0000256" key="2">
    <source>
        <dbReference type="ARBA" id="ARBA00008226"/>
    </source>
</evidence>
<dbReference type="NCBIfam" id="TIGR00442">
    <property type="entry name" value="hisS"/>
    <property type="match status" value="1"/>
</dbReference>
<evidence type="ECO:0000256" key="10">
    <source>
        <dbReference type="ARBA" id="ARBA00047639"/>
    </source>
</evidence>
<evidence type="ECO:0000313" key="15">
    <source>
        <dbReference type="Proteomes" id="UP000006072"/>
    </source>
</evidence>
<comment type="catalytic activity">
    <reaction evidence="10 11">
        <text>tRNA(His) + L-histidine + ATP = L-histidyl-tRNA(His) + AMP + diphosphate + H(+)</text>
        <dbReference type="Rhea" id="RHEA:17313"/>
        <dbReference type="Rhea" id="RHEA-COMP:9665"/>
        <dbReference type="Rhea" id="RHEA-COMP:9689"/>
        <dbReference type="ChEBI" id="CHEBI:15378"/>
        <dbReference type="ChEBI" id="CHEBI:30616"/>
        <dbReference type="ChEBI" id="CHEBI:33019"/>
        <dbReference type="ChEBI" id="CHEBI:57595"/>
        <dbReference type="ChEBI" id="CHEBI:78442"/>
        <dbReference type="ChEBI" id="CHEBI:78527"/>
        <dbReference type="ChEBI" id="CHEBI:456215"/>
        <dbReference type="EC" id="6.1.1.21"/>
    </reaction>
</comment>
<keyword evidence="7 11" id="KW-0067">ATP-binding</keyword>
<evidence type="ECO:0000256" key="1">
    <source>
        <dbReference type="ARBA" id="ARBA00004496"/>
    </source>
</evidence>
<dbReference type="Gene3D" id="3.30.930.10">
    <property type="entry name" value="Bira Bifunctional Protein, Domain 2"/>
    <property type="match status" value="1"/>
</dbReference>
<comment type="caution">
    <text evidence="14">The sequence shown here is derived from an EMBL/GenBank/DDBJ whole genome shotgun (WGS) entry which is preliminary data.</text>
</comment>
<evidence type="ECO:0000256" key="5">
    <source>
        <dbReference type="ARBA" id="ARBA00022598"/>
    </source>
</evidence>
<dbReference type="PROSITE" id="PS50862">
    <property type="entry name" value="AA_TRNA_LIGASE_II"/>
    <property type="match status" value="1"/>
</dbReference>
<evidence type="ECO:0000256" key="7">
    <source>
        <dbReference type="ARBA" id="ARBA00022840"/>
    </source>
</evidence>
<evidence type="ECO:0000256" key="8">
    <source>
        <dbReference type="ARBA" id="ARBA00022917"/>
    </source>
</evidence>
<feature type="binding site" evidence="12">
    <location>
        <position position="114"/>
    </location>
    <ligand>
        <name>L-histidine</name>
        <dbReference type="ChEBI" id="CHEBI:57595"/>
    </ligand>
</feature>
<evidence type="ECO:0000256" key="11">
    <source>
        <dbReference type="HAMAP-Rule" id="MF_00127"/>
    </source>
</evidence>
<dbReference type="PANTHER" id="PTHR43707:SF1">
    <property type="entry name" value="HISTIDINE--TRNA LIGASE, MITOCHONDRIAL-RELATED"/>
    <property type="match status" value="1"/>
</dbReference>
<name>K0UKF9_MYCVA</name>
<dbReference type="InterPro" id="IPR036621">
    <property type="entry name" value="Anticodon-bd_dom_sf"/>
</dbReference>
<dbReference type="PANTHER" id="PTHR43707">
    <property type="entry name" value="HISTIDYL-TRNA SYNTHETASE"/>
    <property type="match status" value="1"/>
</dbReference>
<dbReference type="Pfam" id="PF03129">
    <property type="entry name" value="HGTP_anticodon"/>
    <property type="match status" value="1"/>
</dbReference>
<comment type="similarity">
    <text evidence="2 11">Belongs to the class-II aminoacyl-tRNA synthetase family.</text>
</comment>
<evidence type="ECO:0000256" key="12">
    <source>
        <dbReference type="PIRSR" id="PIRSR001549-1"/>
    </source>
</evidence>
<dbReference type="Proteomes" id="UP000006072">
    <property type="component" value="Unassembled WGS sequence"/>
</dbReference>
<dbReference type="HOGENOM" id="CLU_025113_1_1_11"/>
<keyword evidence="9 11" id="KW-0030">Aminoacyl-tRNA synthetase</keyword>
<feature type="binding site" evidence="12">
    <location>
        <position position="132"/>
    </location>
    <ligand>
        <name>L-histidine</name>
        <dbReference type="ChEBI" id="CHEBI:57595"/>
    </ligand>
</feature>
<dbReference type="InterPro" id="IPR045864">
    <property type="entry name" value="aa-tRNA-synth_II/BPL/LPL"/>
</dbReference>
<accession>K0UKF9</accession>
<dbReference type="Pfam" id="PF13393">
    <property type="entry name" value="tRNA-synt_His"/>
    <property type="match status" value="1"/>
</dbReference>
<evidence type="ECO:0000256" key="9">
    <source>
        <dbReference type="ARBA" id="ARBA00023146"/>
    </source>
</evidence>
<comment type="subcellular location">
    <subcellularLocation>
        <location evidence="1 11">Cytoplasm</location>
    </subcellularLocation>
</comment>
<dbReference type="EC" id="6.1.1.21" evidence="11"/>
<feature type="binding site" evidence="12">
    <location>
        <position position="128"/>
    </location>
    <ligand>
        <name>L-histidine</name>
        <dbReference type="ChEBI" id="CHEBI:57595"/>
    </ligand>
</feature>
<evidence type="ECO:0000256" key="4">
    <source>
        <dbReference type="ARBA" id="ARBA00022490"/>
    </source>
</evidence>
<keyword evidence="4 11" id="KW-0963">Cytoplasm</keyword>
<keyword evidence="6 11" id="KW-0547">Nucleotide-binding</keyword>
<dbReference type="HAMAP" id="MF_00127">
    <property type="entry name" value="His_tRNA_synth"/>
    <property type="match status" value="1"/>
</dbReference>
<dbReference type="EMBL" id="ALQA01000040">
    <property type="protein sequence ID" value="EJZ07682.1"/>
    <property type="molecule type" value="Genomic_DNA"/>
</dbReference>
<evidence type="ECO:0000256" key="6">
    <source>
        <dbReference type="ARBA" id="ARBA00022741"/>
    </source>
</evidence>
<dbReference type="SUPFAM" id="SSF55681">
    <property type="entry name" value="Class II aaRS and biotin synthetases"/>
    <property type="match status" value="1"/>
</dbReference>
<dbReference type="GO" id="GO:0004821">
    <property type="term" value="F:histidine-tRNA ligase activity"/>
    <property type="evidence" value="ECO:0007669"/>
    <property type="project" value="UniProtKB-UniRule"/>
</dbReference>
<dbReference type="AlphaFoldDB" id="K0UKF9"/>
<dbReference type="PATRIC" id="fig|1194972.3.peg.3565"/>
<feature type="domain" description="Aminoacyl-transfer RNA synthetases class-II family profile" evidence="13">
    <location>
        <begin position="33"/>
        <end position="333"/>
    </location>
</feature>
<comment type="subunit">
    <text evidence="3 11">Homodimer.</text>
</comment>
<protein>
    <recommendedName>
        <fullName evidence="11">Histidine--tRNA ligase</fullName>
        <ecNumber evidence="11">6.1.1.21</ecNumber>
    </recommendedName>
    <alternativeName>
        <fullName evidence="11">Histidyl-tRNA synthetase</fullName>
        <shortName evidence="11">HisRS</shortName>
    </alternativeName>
</protein>
<feature type="binding site" evidence="12">
    <location>
        <begin position="261"/>
        <end position="262"/>
    </location>
    <ligand>
        <name>L-histidine</name>
        <dbReference type="ChEBI" id="CHEBI:57595"/>
    </ligand>
</feature>
<dbReference type="eggNOG" id="COG0124">
    <property type="taxonomic scope" value="Bacteria"/>
</dbReference>
<dbReference type="CDD" id="cd00773">
    <property type="entry name" value="HisRS-like_core"/>
    <property type="match status" value="1"/>
</dbReference>
<dbReference type="GO" id="GO:0006427">
    <property type="term" value="P:histidyl-tRNA aminoacylation"/>
    <property type="evidence" value="ECO:0007669"/>
    <property type="project" value="UniProtKB-UniRule"/>
</dbReference>
<evidence type="ECO:0000313" key="14">
    <source>
        <dbReference type="EMBL" id="EJZ07682.1"/>
    </source>
</evidence>
<evidence type="ECO:0000259" key="13">
    <source>
        <dbReference type="PROSITE" id="PS50862"/>
    </source>
</evidence>
<feature type="binding site" evidence="12">
    <location>
        <begin position="83"/>
        <end position="85"/>
    </location>
    <ligand>
        <name>L-histidine</name>
        <dbReference type="ChEBI" id="CHEBI:57595"/>
    </ligand>
</feature>
<dbReference type="CDD" id="cd00859">
    <property type="entry name" value="HisRS_anticodon"/>
    <property type="match status" value="1"/>
</dbReference>
<dbReference type="RefSeq" id="WP_003933343.1">
    <property type="nucleotide sequence ID" value="NZ_JH814701.1"/>
</dbReference>
<keyword evidence="5 11" id="KW-0436">Ligase</keyword>
<dbReference type="GO" id="GO:0005737">
    <property type="term" value="C:cytoplasm"/>
    <property type="evidence" value="ECO:0007669"/>
    <property type="project" value="UniProtKB-SubCell"/>
</dbReference>
<keyword evidence="15" id="KW-1185">Reference proteome</keyword>
<dbReference type="PIRSF" id="PIRSF001549">
    <property type="entry name" value="His-tRNA_synth"/>
    <property type="match status" value="1"/>
</dbReference>
<dbReference type="SUPFAM" id="SSF52954">
    <property type="entry name" value="Class II aaRS ABD-related"/>
    <property type="match status" value="1"/>
</dbReference>
<proteinExistence type="inferred from homology"/>
<sequence>MTDSFKAPKGVPDYFPPDSAEFVAVRSGLLTAARRAGYGDIELPIFEDTALFARGVGESTDVVSKEMYTFADRGDRSVTLRPEGTAGVMRAVIEHGLDRGQLPVKLCYSGPFFRYERPQAGRYRQLQQVGVEAIGVDDPALDAEVIAVADAGFRSLGLDGFRLEITSLGDDTCRPQYRELLQDFLFKLDLDEETRRRAEINPLRVLDDKRPHMKEMTADAPVMLDHLSDAAKQHFDTVLAHLDALSVPYVINPRMVRGLDYYTKTTFEFVHDGLGAQSGIGGGGRYDGLMSQLGGRDLSGIGFGLGVDRTLLALRAEGKTAGQTARVDVYAVPLGADAKVRLAVLAAQLRAAGVRVDVAYGDRSLKGAMKGADRSGASIALVAGDRDLEAGTVGVKSLATGEQVDIAVDQVVAEVLSRLA</sequence>
<keyword evidence="8 11" id="KW-0648">Protein biosynthesis</keyword>
<dbReference type="InterPro" id="IPR004516">
    <property type="entry name" value="HisRS/HisZ"/>
</dbReference>
<dbReference type="InterPro" id="IPR006195">
    <property type="entry name" value="aa-tRNA-synth_II"/>
</dbReference>